<dbReference type="InterPro" id="IPR003593">
    <property type="entry name" value="AAA+_ATPase"/>
</dbReference>
<dbReference type="NCBIfam" id="TIGR00362">
    <property type="entry name" value="DnaA"/>
    <property type="match status" value="1"/>
</dbReference>
<dbReference type="Gene3D" id="1.10.8.60">
    <property type="match status" value="1"/>
</dbReference>
<protein>
    <recommendedName>
        <fullName evidence="8 9">Chromosomal replication initiator protein DnaA</fullName>
    </recommendedName>
</protein>
<evidence type="ECO:0000256" key="1">
    <source>
        <dbReference type="ARBA" id="ARBA00006583"/>
    </source>
</evidence>
<dbReference type="PROSITE" id="PS01008">
    <property type="entry name" value="DNAA"/>
    <property type="match status" value="1"/>
</dbReference>
<dbReference type="GO" id="GO:0003688">
    <property type="term" value="F:DNA replication origin binding"/>
    <property type="evidence" value="ECO:0007669"/>
    <property type="project" value="UniProtKB-UniRule"/>
</dbReference>
<dbReference type="NCBIfam" id="NF010686">
    <property type="entry name" value="PRK14086.1"/>
    <property type="match status" value="1"/>
</dbReference>
<dbReference type="InterPro" id="IPR013159">
    <property type="entry name" value="DnaA_C"/>
</dbReference>
<feature type="binding site" evidence="8">
    <location>
        <position position="173"/>
    </location>
    <ligand>
        <name>ATP</name>
        <dbReference type="ChEBI" id="CHEBI:30616"/>
    </ligand>
</feature>
<dbReference type="Gene3D" id="3.30.300.180">
    <property type="match status" value="1"/>
</dbReference>
<dbReference type="FunFam" id="1.10.1750.10:FF:000002">
    <property type="entry name" value="Chromosomal replication initiator protein DnaA"/>
    <property type="match status" value="1"/>
</dbReference>
<dbReference type="RefSeq" id="WP_074693569.1">
    <property type="nucleotide sequence ID" value="NZ_FNOJ01000018.1"/>
</dbReference>
<dbReference type="Pfam" id="PF11638">
    <property type="entry name" value="DnaA_N"/>
    <property type="match status" value="1"/>
</dbReference>
<dbReference type="PRINTS" id="PR00051">
    <property type="entry name" value="DNAA"/>
</dbReference>
<comment type="subunit">
    <text evidence="8">Oligomerizes as a right-handed, spiral filament on DNA at oriC.</text>
</comment>
<dbReference type="Pfam" id="PF08299">
    <property type="entry name" value="Bac_DnaA_C"/>
    <property type="match status" value="1"/>
</dbReference>
<dbReference type="Proteomes" id="UP000182589">
    <property type="component" value="Unassembled WGS sequence"/>
</dbReference>
<dbReference type="GO" id="GO:0005886">
    <property type="term" value="C:plasma membrane"/>
    <property type="evidence" value="ECO:0007669"/>
    <property type="project" value="TreeGrafter"/>
</dbReference>
<keyword evidence="3 8" id="KW-0235">DNA replication</keyword>
<evidence type="ECO:0000256" key="2">
    <source>
        <dbReference type="ARBA" id="ARBA00022490"/>
    </source>
</evidence>
<comment type="caution">
    <text evidence="8">Lacks conserved residue(s) required for the propagation of feature annotation.</text>
</comment>
<dbReference type="InterPro" id="IPR038454">
    <property type="entry name" value="DnaA_N_sf"/>
</dbReference>
<feature type="region of interest" description="Domain IV, binds dsDNA" evidence="8">
    <location>
        <begin position="343"/>
        <end position="465"/>
    </location>
</feature>
<dbReference type="Pfam" id="PF00308">
    <property type="entry name" value="Bac_DnaA"/>
    <property type="match status" value="1"/>
</dbReference>
<evidence type="ECO:0000256" key="6">
    <source>
        <dbReference type="ARBA" id="ARBA00023121"/>
    </source>
</evidence>
<evidence type="ECO:0000256" key="3">
    <source>
        <dbReference type="ARBA" id="ARBA00022705"/>
    </source>
</evidence>
<dbReference type="SMART" id="SM00760">
    <property type="entry name" value="Bac_DnaA_C"/>
    <property type="match status" value="1"/>
</dbReference>
<feature type="domain" description="Chromosomal replication initiator DnaA C-terminal" evidence="14">
    <location>
        <begin position="371"/>
        <end position="440"/>
    </location>
</feature>
<dbReference type="GO" id="GO:0005737">
    <property type="term" value="C:cytoplasm"/>
    <property type="evidence" value="ECO:0007669"/>
    <property type="project" value="UniProtKB-SubCell"/>
</dbReference>
<dbReference type="GO" id="GO:0006270">
    <property type="term" value="P:DNA replication initiation"/>
    <property type="evidence" value="ECO:0007669"/>
    <property type="project" value="UniProtKB-UniRule"/>
</dbReference>
<dbReference type="PANTHER" id="PTHR30050:SF2">
    <property type="entry name" value="CHROMOSOMAL REPLICATION INITIATOR PROTEIN DNAA"/>
    <property type="match status" value="1"/>
</dbReference>
<keyword evidence="6 8" id="KW-0446">Lipid-binding</keyword>
<dbReference type="EMBL" id="FNOJ01000018">
    <property type="protein sequence ID" value="SDW87076.1"/>
    <property type="molecule type" value="Genomic_DNA"/>
</dbReference>
<dbReference type="InterPro" id="IPR018312">
    <property type="entry name" value="Chromosome_initiator_DnaA_CS"/>
</dbReference>
<dbReference type="InterPro" id="IPR001957">
    <property type="entry name" value="Chromosome_initiator_DnaA"/>
</dbReference>
<comment type="subcellular location">
    <subcellularLocation>
        <location evidence="8">Cytoplasm</location>
    </subcellularLocation>
</comment>
<keyword evidence="16" id="KW-1185">Reference proteome</keyword>
<evidence type="ECO:0000259" key="13">
    <source>
        <dbReference type="SMART" id="SM00382"/>
    </source>
</evidence>
<feature type="domain" description="AAA+ ATPase" evidence="13">
    <location>
        <begin position="159"/>
        <end position="287"/>
    </location>
</feature>
<dbReference type="Gene3D" id="3.40.50.300">
    <property type="entry name" value="P-loop containing nucleotide triphosphate hydrolases"/>
    <property type="match status" value="1"/>
</dbReference>
<keyword evidence="5 8" id="KW-0067">ATP-binding</keyword>
<keyword evidence="4 8" id="KW-0547">Nucleotide-binding</keyword>
<dbReference type="FunFam" id="3.40.50.300:FF:000150">
    <property type="entry name" value="Chromosomal replication initiator protein DnaA"/>
    <property type="match status" value="1"/>
</dbReference>
<dbReference type="AlphaFoldDB" id="A0A1H2X2V2"/>
<dbReference type="InterPro" id="IPR013317">
    <property type="entry name" value="DnaA_dom"/>
</dbReference>
<dbReference type="CDD" id="cd06571">
    <property type="entry name" value="Bac_DnaA_C"/>
    <property type="match status" value="1"/>
</dbReference>
<keyword evidence="2 8" id="KW-0963">Cytoplasm</keyword>
<dbReference type="STRING" id="89784.SAMN04489725_11810"/>
<feature type="region of interest" description="Domain III, AAA+ region" evidence="8">
    <location>
        <begin position="126"/>
        <end position="342"/>
    </location>
</feature>
<evidence type="ECO:0000256" key="7">
    <source>
        <dbReference type="ARBA" id="ARBA00023125"/>
    </source>
</evidence>
<dbReference type="PANTHER" id="PTHR30050">
    <property type="entry name" value="CHROMOSOMAL REPLICATION INITIATOR PROTEIN DNAA"/>
    <property type="match status" value="1"/>
</dbReference>
<accession>A0A1H2X2V2</accession>
<proteinExistence type="inferred from homology"/>
<evidence type="ECO:0000256" key="9">
    <source>
        <dbReference type="NCBIfam" id="TIGR00362"/>
    </source>
</evidence>
<feature type="region of interest" description="Domain I, interacts with DnaA modulators" evidence="8">
    <location>
        <begin position="1"/>
        <end position="97"/>
    </location>
</feature>
<feature type="binding site" evidence="8">
    <location>
        <position position="174"/>
    </location>
    <ligand>
        <name>ATP</name>
        <dbReference type="ChEBI" id="CHEBI:30616"/>
    </ligand>
</feature>
<feature type="binding site" evidence="8">
    <location>
        <position position="172"/>
    </location>
    <ligand>
        <name>ATP</name>
        <dbReference type="ChEBI" id="CHEBI:30616"/>
    </ligand>
</feature>
<evidence type="ECO:0000256" key="5">
    <source>
        <dbReference type="ARBA" id="ARBA00022840"/>
    </source>
</evidence>
<dbReference type="GO" id="GO:0008289">
    <property type="term" value="F:lipid binding"/>
    <property type="evidence" value="ECO:0007669"/>
    <property type="project" value="UniProtKB-KW"/>
</dbReference>
<evidence type="ECO:0000256" key="11">
    <source>
        <dbReference type="RuleBase" id="RU004227"/>
    </source>
</evidence>
<dbReference type="GO" id="GO:0006275">
    <property type="term" value="P:regulation of DNA replication"/>
    <property type="evidence" value="ECO:0007669"/>
    <property type="project" value="UniProtKB-UniRule"/>
</dbReference>
<sequence length="465" mass="53040">MNAGLDATYLDTLWDQVLIMLKERLSGPTFNIWFEETKIVRLDEEARILYVLVPSTFVRNWIEQRYTSMIQNLIIALTEQEYRIRFVTPSKEEQTAATLETPAKDRQPAQTAGQAATEEDGDTTASLIPRYTFETFVIGASNRFAHAACLAVSERPAQAYNPLFIYGGVGLGKTHLMHAIGHYVKEYNPLAKVRYLSSERFTNEFITAIRDGSTELFRSKYRSIDVLLIDDIQFLANKEQTQEEFFHTFNSLHEAGKQIVISSDRPPREIPTLEDRLRSRFEWGLITDIQPPDLETRIAILQRKAKSDGLDISENVLAYIADQIDSNIRELEGALIRVVAYSSLVNEDVTPELAQVALKDIIQPNRPRAVTVNQVQKVVSDHYGLRIEDLRGKKRTRNIAFPRQIAMYLTRELTDMSLPRIGEAFGGRDHTTVMHACDRVAEEMEKDTDLRATIDRLAEAIRTLM</sequence>
<feature type="binding site" evidence="8">
    <location>
        <position position="170"/>
    </location>
    <ligand>
        <name>ATP</name>
        <dbReference type="ChEBI" id="CHEBI:30616"/>
    </ligand>
</feature>
<dbReference type="InterPro" id="IPR024633">
    <property type="entry name" value="DnaA_N_dom"/>
</dbReference>
<comment type="similarity">
    <text evidence="1 8 11">Belongs to the DnaA family.</text>
</comment>
<dbReference type="InterPro" id="IPR010921">
    <property type="entry name" value="Trp_repressor/repl_initiator"/>
</dbReference>
<dbReference type="Gene3D" id="1.10.1750.10">
    <property type="match status" value="1"/>
</dbReference>
<dbReference type="SMART" id="SM00382">
    <property type="entry name" value="AAA"/>
    <property type="match status" value="1"/>
</dbReference>
<feature type="region of interest" description="Disordered" evidence="12">
    <location>
        <begin position="95"/>
        <end position="122"/>
    </location>
</feature>
<dbReference type="FunFam" id="1.10.8.60:FF:000003">
    <property type="entry name" value="Chromosomal replication initiator protein DnaA"/>
    <property type="match status" value="1"/>
</dbReference>
<evidence type="ECO:0000313" key="16">
    <source>
        <dbReference type="Proteomes" id="UP000182589"/>
    </source>
</evidence>
<dbReference type="SUPFAM" id="SSF48295">
    <property type="entry name" value="TrpR-like"/>
    <property type="match status" value="1"/>
</dbReference>
<comment type="function">
    <text evidence="8 10">Plays an essential role in the initiation and regulation of chromosomal replication. ATP-DnaA binds to the origin of replication (oriC) to initiate formation of the DNA replication initiation complex once per cell cycle. Binds the DnaA box (a 9 base pair repeat at the origin) and separates the double-stranded (ds)DNA. Forms a right-handed helical filament on oriC DNA; dsDNA binds to the exterior of the filament while single-stranded (ss)DNA is stabiized in the filament's interior. The ATP-DnaA-oriC complex binds and stabilizes one strand of the AT-rich DNA unwinding element (DUE), permitting loading of DNA polymerase. After initiation quickly degrades to an ADP-DnaA complex that is not apt for DNA replication. Binds acidic phospholipids.</text>
</comment>
<gene>
    <name evidence="8" type="primary">dnaA</name>
    <name evidence="15" type="ORF">SAMN04489725_11810</name>
</gene>
<comment type="domain">
    <text evidence="8">Domain I is involved in oligomerization and binding regulators, domain II is flexibile and of varying length in different bacteria, domain III forms the AAA+ region, while domain IV binds dsDNA.</text>
</comment>
<dbReference type="InterPro" id="IPR020591">
    <property type="entry name" value="Chromosome_initiator_DnaA-like"/>
</dbReference>
<evidence type="ECO:0000256" key="10">
    <source>
        <dbReference type="RuleBase" id="RU000577"/>
    </source>
</evidence>
<dbReference type="InterPro" id="IPR027417">
    <property type="entry name" value="P-loop_NTPase"/>
</dbReference>
<evidence type="ECO:0000259" key="14">
    <source>
        <dbReference type="SMART" id="SM00760"/>
    </source>
</evidence>
<evidence type="ECO:0000313" key="15">
    <source>
        <dbReference type="EMBL" id="SDW87076.1"/>
    </source>
</evidence>
<evidence type="ECO:0000256" key="4">
    <source>
        <dbReference type="ARBA" id="ARBA00022741"/>
    </source>
</evidence>
<organism evidence="15 16">
    <name type="scientific">Alicyclobacillus hesperidum</name>
    <dbReference type="NCBI Taxonomy" id="89784"/>
    <lineage>
        <taxon>Bacteria</taxon>
        <taxon>Bacillati</taxon>
        <taxon>Bacillota</taxon>
        <taxon>Bacilli</taxon>
        <taxon>Bacillales</taxon>
        <taxon>Alicyclobacillaceae</taxon>
        <taxon>Alicyclobacillus</taxon>
    </lineage>
</organism>
<keyword evidence="7 8" id="KW-0238">DNA-binding</keyword>
<dbReference type="GO" id="GO:0005524">
    <property type="term" value="F:ATP binding"/>
    <property type="evidence" value="ECO:0007669"/>
    <property type="project" value="UniProtKB-UniRule"/>
</dbReference>
<reference evidence="16" key="1">
    <citation type="submission" date="2016-10" db="EMBL/GenBank/DDBJ databases">
        <authorList>
            <person name="Varghese N."/>
        </authorList>
    </citation>
    <scope>NUCLEOTIDE SEQUENCE [LARGE SCALE GENOMIC DNA]</scope>
    <source>
        <strain evidence="16">DSM 12489</strain>
    </source>
</reference>
<dbReference type="HAMAP" id="MF_00377">
    <property type="entry name" value="DnaA_bact"/>
    <property type="match status" value="1"/>
</dbReference>
<dbReference type="SUPFAM" id="SSF52540">
    <property type="entry name" value="P-loop containing nucleoside triphosphate hydrolases"/>
    <property type="match status" value="1"/>
</dbReference>
<evidence type="ECO:0000256" key="12">
    <source>
        <dbReference type="SAM" id="MobiDB-lite"/>
    </source>
</evidence>
<name>A0A1H2X2V2_9BACL</name>
<evidence type="ECO:0000256" key="8">
    <source>
        <dbReference type="HAMAP-Rule" id="MF_00377"/>
    </source>
</evidence>
<dbReference type="CDD" id="cd00009">
    <property type="entry name" value="AAA"/>
    <property type="match status" value="1"/>
</dbReference>